<protein>
    <submittedName>
        <fullName evidence="3">Uncharacterized protein</fullName>
    </submittedName>
</protein>
<dbReference type="EMBL" id="CAJNOE010000138">
    <property type="protein sequence ID" value="CAF0965847.1"/>
    <property type="molecule type" value="Genomic_DNA"/>
</dbReference>
<organism evidence="3 4">
    <name type="scientific">Adineta steineri</name>
    <dbReference type="NCBI Taxonomy" id="433720"/>
    <lineage>
        <taxon>Eukaryota</taxon>
        <taxon>Metazoa</taxon>
        <taxon>Spiralia</taxon>
        <taxon>Gnathifera</taxon>
        <taxon>Rotifera</taxon>
        <taxon>Eurotatoria</taxon>
        <taxon>Bdelloidea</taxon>
        <taxon>Adinetida</taxon>
        <taxon>Adinetidae</taxon>
        <taxon>Adineta</taxon>
    </lineage>
</organism>
<gene>
    <name evidence="2" type="ORF">IZO911_LOCUS15765</name>
    <name evidence="3" type="ORF">KXQ929_LOCUS12245</name>
</gene>
<evidence type="ECO:0000313" key="4">
    <source>
        <dbReference type="Proteomes" id="UP000663868"/>
    </source>
</evidence>
<dbReference type="AlphaFoldDB" id="A0A818W0U1"/>
<proteinExistence type="predicted"/>
<evidence type="ECO:0000313" key="3">
    <source>
        <dbReference type="EMBL" id="CAF3718533.1"/>
    </source>
</evidence>
<sequence length="88" mass="10196">MCLRYSDTIAREQQIRELNSNKKNQSIPSTVQPRQDESHGCKVFLIVLLYITFAVLILARFTIKNGRIIQEIYYALKDTRTESLSSTD</sequence>
<name>A0A818W0U1_9BILA</name>
<reference evidence="3" key="1">
    <citation type="submission" date="2021-02" db="EMBL/GenBank/DDBJ databases">
        <authorList>
            <person name="Nowell W R."/>
        </authorList>
    </citation>
    <scope>NUCLEOTIDE SEQUENCE</scope>
</reference>
<feature type="transmembrane region" description="Helical" evidence="1">
    <location>
        <begin position="43"/>
        <end position="63"/>
    </location>
</feature>
<accession>A0A818W0U1</accession>
<evidence type="ECO:0000256" key="1">
    <source>
        <dbReference type="SAM" id="Phobius"/>
    </source>
</evidence>
<comment type="caution">
    <text evidence="3">The sequence shown here is derived from an EMBL/GenBank/DDBJ whole genome shotgun (WGS) entry which is preliminary data.</text>
</comment>
<evidence type="ECO:0000313" key="2">
    <source>
        <dbReference type="EMBL" id="CAF0965847.1"/>
    </source>
</evidence>
<dbReference type="Proteomes" id="UP000663860">
    <property type="component" value="Unassembled WGS sequence"/>
</dbReference>
<keyword evidence="1" id="KW-1133">Transmembrane helix</keyword>
<keyword evidence="1" id="KW-0472">Membrane</keyword>
<dbReference type="Proteomes" id="UP000663868">
    <property type="component" value="Unassembled WGS sequence"/>
</dbReference>
<keyword evidence="1" id="KW-0812">Transmembrane</keyword>
<dbReference type="EMBL" id="CAJOBB010000625">
    <property type="protein sequence ID" value="CAF3718533.1"/>
    <property type="molecule type" value="Genomic_DNA"/>
</dbReference>